<gene>
    <name evidence="5" type="ORF">MKW98_029649</name>
</gene>
<evidence type="ECO:0000313" key="5">
    <source>
        <dbReference type="EMBL" id="KAI3939873.1"/>
    </source>
</evidence>
<dbReference type="Proteomes" id="UP001202328">
    <property type="component" value="Unassembled WGS sequence"/>
</dbReference>
<evidence type="ECO:0000256" key="3">
    <source>
        <dbReference type="ARBA" id="ARBA00023242"/>
    </source>
</evidence>
<evidence type="ECO:0000256" key="2">
    <source>
        <dbReference type="ARBA" id="ARBA00022553"/>
    </source>
</evidence>
<dbReference type="PANTHER" id="PTHR14150:SF12">
    <property type="entry name" value="U3 SMALL NUCLEOLAR RNA-ASSOCIATED PROTEIN 14 HOMOLOG A"/>
    <property type="match status" value="1"/>
</dbReference>
<keyword evidence="3" id="KW-0539">Nucleus</keyword>
<dbReference type="EMBL" id="JAJJMB010005286">
    <property type="protein sequence ID" value="KAI3939873.1"/>
    <property type="molecule type" value="Genomic_DNA"/>
</dbReference>
<dbReference type="PANTHER" id="PTHR14150">
    <property type="entry name" value="U3 SMALL NUCLEOLAR RNA-ASSOCIATED PROTEIN 14"/>
    <property type="match status" value="1"/>
</dbReference>
<dbReference type="GO" id="GO:0032040">
    <property type="term" value="C:small-subunit processome"/>
    <property type="evidence" value="ECO:0007669"/>
    <property type="project" value="InterPro"/>
</dbReference>
<sequence length="410" mass="47166">MAEAKRKRIDNNGGKRKQSVQSFSNNKKRRKNKKDEKHSGPRLPNQLRKQIEFLNHNKPIHSDTNSDEEDGGLHINYDLYEYEEVIPEEESKKNRRFDPVDNLEYNFLKNDEDGNDDDASRGNEDSEQEDENHARMLQRITGMPSEAFGGKVIKKNITVTEAYPESQFNPSRDTLDGSGQIGMKDLMDPLRGTAGYNAHNKRISLVEKKSSAISTPLAKVDQDRIDRIEEPLVKRNREAPTIFFGEQTDVGIPTVGAIASEFTPRTEFEMQMASVVQDAEVVDAHMKDGARLLELNMISLEDVKDRHNHLAKMRSLLFRHEVKSKHIKKIKSRTYRRLKNKDKLKTSFSDEQMDPDSAKELAFKQEFKRAEERNTKTTPGGQSDTYSVVWLPRMKELELLSLISLINMQF</sequence>
<organism evidence="5 6">
    <name type="scientific">Papaver atlanticum</name>
    <dbReference type="NCBI Taxonomy" id="357466"/>
    <lineage>
        <taxon>Eukaryota</taxon>
        <taxon>Viridiplantae</taxon>
        <taxon>Streptophyta</taxon>
        <taxon>Embryophyta</taxon>
        <taxon>Tracheophyta</taxon>
        <taxon>Spermatophyta</taxon>
        <taxon>Magnoliopsida</taxon>
        <taxon>Ranunculales</taxon>
        <taxon>Papaveraceae</taxon>
        <taxon>Papaveroideae</taxon>
        <taxon>Papaver</taxon>
    </lineage>
</organism>
<feature type="region of interest" description="Disordered" evidence="4">
    <location>
        <begin position="106"/>
        <end position="133"/>
    </location>
</feature>
<evidence type="ECO:0000256" key="4">
    <source>
        <dbReference type="SAM" id="MobiDB-lite"/>
    </source>
</evidence>
<evidence type="ECO:0000313" key="6">
    <source>
        <dbReference type="Proteomes" id="UP001202328"/>
    </source>
</evidence>
<dbReference type="AlphaFoldDB" id="A0AAD4T6S8"/>
<proteinExistence type="predicted"/>
<protein>
    <submittedName>
        <fullName evidence="5">Uncharacterized protein</fullName>
    </submittedName>
</protein>
<dbReference type="Pfam" id="PF04615">
    <property type="entry name" value="Utp14"/>
    <property type="match status" value="1"/>
</dbReference>
<keyword evidence="6" id="KW-1185">Reference proteome</keyword>
<evidence type="ECO:0000256" key="1">
    <source>
        <dbReference type="ARBA" id="ARBA00004604"/>
    </source>
</evidence>
<feature type="compositionally biased region" description="Basic residues" evidence="4">
    <location>
        <begin position="1"/>
        <end position="18"/>
    </location>
</feature>
<dbReference type="InterPro" id="IPR006709">
    <property type="entry name" value="SSU_processome_Utp14"/>
</dbReference>
<feature type="region of interest" description="Disordered" evidence="4">
    <location>
        <begin position="1"/>
        <end position="72"/>
    </location>
</feature>
<accession>A0AAD4T6S8</accession>
<reference evidence="5" key="1">
    <citation type="submission" date="2022-04" db="EMBL/GenBank/DDBJ databases">
        <title>A functionally conserved STORR gene fusion in Papaver species that diverged 16.8 million years ago.</title>
        <authorList>
            <person name="Catania T."/>
        </authorList>
    </citation>
    <scope>NUCLEOTIDE SEQUENCE</scope>
    <source>
        <strain evidence="5">S-188037</strain>
    </source>
</reference>
<name>A0AAD4T6S8_9MAGN</name>
<dbReference type="GO" id="GO:0006364">
    <property type="term" value="P:rRNA processing"/>
    <property type="evidence" value="ECO:0007669"/>
    <property type="project" value="InterPro"/>
</dbReference>
<comment type="subcellular location">
    <subcellularLocation>
        <location evidence="1">Nucleus</location>
        <location evidence="1">Nucleolus</location>
    </subcellularLocation>
</comment>
<keyword evidence="2" id="KW-0597">Phosphoprotein</keyword>
<comment type="caution">
    <text evidence="5">The sequence shown here is derived from an EMBL/GenBank/DDBJ whole genome shotgun (WGS) entry which is preliminary data.</text>
</comment>